<dbReference type="CTD" id="20316849"/>
<dbReference type="RefSeq" id="XP_009165227.1">
    <property type="nucleotide sequence ID" value="XM_009166963.1"/>
</dbReference>
<feature type="compositionally biased region" description="Basic and acidic residues" evidence="1">
    <location>
        <begin position="10"/>
        <end position="21"/>
    </location>
</feature>
<evidence type="ECO:0000313" key="2">
    <source>
        <dbReference type="EMBL" id="KER30980.1"/>
    </source>
</evidence>
<dbReference type="GeneID" id="20316849"/>
<dbReference type="STRING" id="6198.A0A075A5S3"/>
<feature type="region of interest" description="Disordered" evidence="1">
    <location>
        <begin position="1"/>
        <end position="24"/>
    </location>
</feature>
<dbReference type="KEGG" id="ovi:T265_02661"/>
<dbReference type="EMBL" id="KL596652">
    <property type="protein sequence ID" value="KER30980.1"/>
    <property type="molecule type" value="Genomic_DNA"/>
</dbReference>
<sequence>MAQKSAAVQRECEFNDRKDRGSNPSASRLLLSRLWQPGSTPALVPSSGGMAARHRRAVTAKPFCLALRNLSVINVFSFFRWCDSPYLHARLPNKSRSKHLTDVMTSRHTVTSHHTNKVKLEVGARWLKWLEREVTDREVCWFESDLCLSTSLSRLGQPSSIPAPVLGMAVRHRNGVTAAGCTALKH</sequence>
<keyword evidence="3" id="KW-1185">Reference proteome</keyword>
<dbReference type="Proteomes" id="UP000054324">
    <property type="component" value="Unassembled WGS sequence"/>
</dbReference>
<evidence type="ECO:0000313" key="3">
    <source>
        <dbReference type="Proteomes" id="UP000054324"/>
    </source>
</evidence>
<protein>
    <submittedName>
        <fullName evidence="2">Uncharacterized protein</fullName>
    </submittedName>
</protein>
<evidence type="ECO:0000256" key="1">
    <source>
        <dbReference type="SAM" id="MobiDB-lite"/>
    </source>
</evidence>
<dbReference type="AlphaFoldDB" id="A0A075A5S3"/>
<organism evidence="2 3">
    <name type="scientific">Opisthorchis viverrini</name>
    <name type="common">Southeast Asian liver fluke</name>
    <dbReference type="NCBI Taxonomy" id="6198"/>
    <lineage>
        <taxon>Eukaryota</taxon>
        <taxon>Metazoa</taxon>
        <taxon>Spiralia</taxon>
        <taxon>Lophotrochozoa</taxon>
        <taxon>Platyhelminthes</taxon>
        <taxon>Trematoda</taxon>
        <taxon>Digenea</taxon>
        <taxon>Opisthorchiida</taxon>
        <taxon>Opisthorchiata</taxon>
        <taxon>Opisthorchiidae</taxon>
        <taxon>Opisthorchis</taxon>
    </lineage>
</organism>
<gene>
    <name evidence="2" type="ORF">T265_02661</name>
</gene>
<proteinExistence type="predicted"/>
<name>A0A075A5S3_OPIVI</name>
<dbReference type="OrthoDB" id="6266369at2759"/>
<reference evidence="2 3" key="1">
    <citation type="submission" date="2013-11" db="EMBL/GenBank/DDBJ databases">
        <title>Opisthorchis viverrini - life in the bile duct.</title>
        <authorList>
            <person name="Young N.D."/>
            <person name="Nagarajan N."/>
            <person name="Lin S.J."/>
            <person name="Korhonen P.K."/>
            <person name="Jex A.R."/>
            <person name="Hall R.S."/>
            <person name="Safavi-Hemami H."/>
            <person name="Kaewkong W."/>
            <person name="Bertrand D."/>
            <person name="Gao S."/>
            <person name="Seet Q."/>
            <person name="Wongkham S."/>
            <person name="Teh B.T."/>
            <person name="Wongkham C."/>
            <person name="Intapan P.M."/>
            <person name="Maleewong W."/>
            <person name="Yang X."/>
            <person name="Hu M."/>
            <person name="Wang Z."/>
            <person name="Hofmann A."/>
            <person name="Sternberg P.W."/>
            <person name="Tan P."/>
            <person name="Wang J."/>
            <person name="Gasser R.B."/>
        </authorList>
    </citation>
    <scope>NUCLEOTIDE SEQUENCE [LARGE SCALE GENOMIC DNA]</scope>
</reference>
<accession>A0A075A5S3</accession>